<name>A0ABD5YJQ2_9EURY</name>
<gene>
    <name evidence="6" type="ORF">ACFQL7_01985</name>
</gene>
<evidence type="ECO:0000259" key="5">
    <source>
        <dbReference type="Pfam" id="PF13476"/>
    </source>
</evidence>
<dbReference type="PANTHER" id="PTHR32114">
    <property type="entry name" value="ABC TRANSPORTER ABCH.3"/>
    <property type="match status" value="1"/>
</dbReference>
<dbReference type="InterPro" id="IPR027417">
    <property type="entry name" value="P-loop_NTPase"/>
</dbReference>
<evidence type="ECO:0000313" key="7">
    <source>
        <dbReference type="Proteomes" id="UP001596417"/>
    </source>
</evidence>
<dbReference type="SUPFAM" id="SSF52540">
    <property type="entry name" value="P-loop containing nucleoside triphosphate hydrolases"/>
    <property type="match status" value="1"/>
</dbReference>
<feature type="region of interest" description="Disordered" evidence="4">
    <location>
        <begin position="372"/>
        <end position="392"/>
    </location>
</feature>
<feature type="region of interest" description="Disordered" evidence="4">
    <location>
        <begin position="187"/>
        <end position="208"/>
    </location>
</feature>
<evidence type="ECO:0000256" key="2">
    <source>
        <dbReference type="ARBA" id="ARBA00049666"/>
    </source>
</evidence>
<feature type="coiled-coil region" evidence="3">
    <location>
        <begin position="476"/>
        <end position="517"/>
    </location>
</feature>
<dbReference type="Gene3D" id="1.20.5.170">
    <property type="match status" value="1"/>
</dbReference>
<accession>A0ABD5YJQ2</accession>
<keyword evidence="7" id="KW-1185">Reference proteome</keyword>
<dbReference type="Proteomes" id="UP001596417">
    <property type="component" value="Unassembled WGS sequence"/>
</dbReference>
<dbReference type="PANTHER" id="PTHR32114:SF2">
    <property type="entry name" value="ABC TRANSPORTER ABCH.3"/>
    <property type="match status" value="1"/>
</dbReference>
<dbReference type="RefSeq" id="WP_390204429.1">
    <property type="nucleotide sequence ID" value="NZ_JBHSZC010000001.1"/>
</dbReference>
<reference evidence="6 7" key="1">
    <citation type="journal article" date="2019" name="Int. J. Syst. Evol. Microbiol.">
        <title>The Global Catalogue of Microorganisms (GCM) 10K type strain sequencing project: providing services to taxonomists for standard genome sequencing and annotation.</title>
        <authorList>
            <consortium name="The Broad Institute Genomics Platform"/>
            <consortium name="The Broad Institute Genome Sequencing Center for Infectious Disease"/>
            <person name="Wu L."/>
            <person name="Ma J."/>
        </authorList>
    </citation>
    <scope>NUCLEOTIDE SEQUENCE [LARGE SCALE GENOMIC DNA]</scope>
    <source>
        <strain evidence="6 7">RDMS1</strain>
    </source>
</reference>
<proteinExistence type="inferred from homology"/>
<dbReference type="Gene3D" id="3.40.50.300">
    <property type="entry name" value="P-loop containing nucleotide triphosphate hydrolases"/>
    <property type="match status" value="2"/>
</dbReference>
<dbReference type="AlphaFoldDB" id="A0ABD5YJQ2"/>
<organism evidence="6 7">
    <name type="scientific">Halocatena marina</name>
    <dbReference type="NCBI Taxonomy" id="2934937"/>
    <lineage>
        <taxon>Archaea</taxon>
        <taxon>Methanobacteriati</taxon>
        <taxon>Methanobacteriota</taxon>
        <taxon>Stenosarchaea group</taxon>
        <taxon>Halobacteria</taxon>
        <taxon>Halobacteriales</taxon>
        <taxon>Natronomonadaceae</taxon>
        <taxon>Halocatena</taxon>
    </lineage>
</organism>
<dbReference type="EMBL" id="JBHTAX010000001">
    <property type="protein sequence ID" value="MFC7188742.1"/>
    <property type="molecule type" value="Genomic_DNA"/>
</dbReference>
<protein>
    <submittedName>
        <fullName evidence="6">Archaea-specific SMC-related protein</fullName>
    </submittedName>
</protein>
<evidence type="ECO:0000256" key="4">
    <source>
        <dbReference type="SAM" id="MobiDB-lite"/>
    </source>
</evidence>
<dbReference type="NCBIfam" id="NF045487">
    <property type="entry name" value="ASRP"/>
    <property type="match status" value="1"/>
</dbReference>
<feature type="domain" description="Rad50/SbcC-type AAA" evidence="5">
    <location>
        <begin position="12"/>
        <end position="219"/>
    </location>
</feature>
<sequence>MSASQIEAEKMQLSVENIGGIDGTTVEFTPGVTALAGRNATNRTSLLQAIMAAFGSDHVSLKGDADQGQVDMTIGDTTYTRTPERRNGTIVTGGNPYLDDTELADLFAFLLESNEARQAVARSDDLRELIMRPVDTDAIQAEIEQLEAEQREIESNLEDLDSLADRLPELEERRTTLTEQIEKKRAELEEKETELAEADADVEDSRADKRELEETLDDLHDARASLDDTRFELDTQRESLEALREERAEVQGELDELPETPVGDIEEINTEIGRLRDRLRTIDTTVNELQTIIQFNEEMLEGTSREIIDSLRNDVGNSESESEAITDQLVEDSENVVCWTCGSEVPKAEIEGTLDRLQKLRSETFEERNELRSSIDDLQSDKNTLEDHQRKRDRLDRRIEQIENELEDREDRIEELISTREDLESEIERLEEDVDDLQEEDYSDILDLHKEANQLEFELGRIQSDRESVDSKIDGIEDRLEQRESLKERRDEVHTELADLRTRIEQIEEQAIEQFNEHMETVLDLLEYANLERIWIERTEHQVSQGRRTVSQRTFDLHVIRSTDSGAAYEDTVDHLSESEREVTGLVFALAGYLVHEVHESVPIMLLDSLEAIDSDRIAALIEYVADHADYLVVALLPEDASALDQDYQRVTEI</sequence>
<evidence type="ECO:0000256" key="3">
    <source>
        <dbReference type="SAM" id="Coils"/>
    </source>
</evidence>
<evidence type="ECO:0000313" key="6">
    <source>
        <dbReference type="EMBL" id="MFC7188742.1"/>
    </source>
</evidence>
<evidence type="ECO:0000256" key="1">
    <source>
        <dbReference type="ARBA" id="ARBA00023054"/>
    </source>
</evidence>
<dbReference type="Pfam" id="PF13476">
    <property type="entry name" value="AAA_23"/>
    <property type="match status" value="1"/>
</dbReference>
<comment type="similarity">
    <text evidence="2">Belongs to the Sph1/Sph2 family.</text>
</comment>
<keyword evidence="1 3" id="KW-0175">Coiled coil</keyword>
<dbReference type="InterPro" id="IPR038729">
    <property type="entry name" value="Rad50/SbcC_AAA"/>
</dbReference>
<feature type="compositionally biased region" description="Acidic residues" evidence="4">
    <location>
        <begin position="189"/>
        <end position="202"/>
    </location>
</feature>
<dbReference type="Gene3D" id="1.10.287.1490">
    <property type="match status" value="1"/>
</dbReference>
<comment type="caution">
    <text evidence="6">The sequence shown here is derived from an EMBL/GenBank/DDBJ whole genome shotgun (WGS) entry which is preliminary data.</text>
</comment>